<feature type="region of interest" description="Disordered" evidence="2">
    <location>
        <begin position="157"/>
        <end position="181"/>
    </location>
</feature>
<dbReference type="PANTHER" id="PTHR45703:SF22">
    <property type="entry name" value="DYNEIN CYTOPLASMIC 2 HEAVY CHAIN 1"/>
    <property type="match status" value="1"/>
</dbReference>
<dbReference type="PANTHER" id="PTHR45703">
    <property type="entry name" value="DYNEIN HEAVY CHAIN"/>
    <property type="match status" value="1"/>
</dbReference>
<dbReference type="RefSeq" id="XP_067917551.1">
    <property type="nucleotide sequence ID" value="XM_068070473.1"/>
</dbReference>
<dbReference type="Proteomes" id="UP000221165">
    <property type="component" value="Unassembled WGS sequence"/>
</dbReference>
<dbReference type="VEuPathDB" id="ToxoDB:CSUI_010369"/>
<feature type="coiled-coil region" evidence="1">
    <location>
        <begin position="323"/>
        <end position="406"/>
    </location>
</feature>
<evidence type="ECO:0000259" key="3">
    <source>
        <dbReference type="Pfam" id="PF12777"/>
    </source>
</evidence>
<reference evidence="4 5" key="1">
    <citation type="journal article" date="2017" name="Int. J. Parasitol.">
        <title>The genome of the protozoan parasite Cystoisospora suis and a reverse vaccinology approach to identify vaccine candidates.</title>
        <authorList>
            <person name="Palmieri N."/>
            <person name="Shrestha A."/>
            <person name="Ruttkowski B."/>
            <person name="Beck T."/>
            <person name="Vogl C."/>
            <person name="Tomley F."/>
            <person name="Blake D.P."/>
            <person name="Joachim A."/>
        </authorList>
    </citation>
    <scope>NUCLEOTIDE SEQUENCE [LARGE SCALE GENOMIC DNA]</scope>
    <source>
        <strain evidence="4 5">Wien I</strain>
    </source>
</reference>
<feature type="non-terminal residue" evidence="4">
    <location>
        <position position="441"/>
    </location>
</feature>
<dbReference type="GeneID" id="94433684"/>
<organism evidence="4 5">
    <name type="scientific">Cystoisospora suis</name>
    <dbReference type="NCBI Taxonomy" id="483139"/>
    <lineage>
        <taxon>Eukaryota</taxon>
        <taxon>Sar</taxon>
        <taxon>Alveolata</taxon>
        <taxon>Apicomplexa</taxon>
        <taxon>Conoidasida</taxon>
        <taxon>Coccidia</taxon>
        <taxon>Eucoccidiorida</taxon>
        <taxon>Eimeriorina</taxon>
        <taxon>Sarcocystidae</taxon>
        <taxon>Cystoisospora</taxon>
    </lineage>
</organism>
<accession>A0A2C6KFD1</accession>
<keyword evidence="1" id="KW-0175">Coiled coil</keyword>
<dbReference type="GO" id="GO:0051959">
    <property type="term" value="F:dynein light intermediate chain binding"/>
    <property type="evidence" value="ECO:0007669"/>
    <property type="project" value="InterPro"/>
</dbReference>
<evidence type="ECO:0000313" key="5">
    <source>
        <dbReference type="Proteomes" id="UP000221165"/>
    </source>
</evidence>
<dbReference type="AlphaFoldDB" id="A0A2C6KFD1"/>
<dbReference type="OrthoDB" id="428975at2759"/>
<feature type="domain" description="Dynein heavy chain coiled coil stalk" evidence="3">
    <location>
        <begin position="107"/>
        <end position="439"/>
    </location>
</feature>
<dbReference type="Gene3D" id="1.20.920.20">
    <property type="match status" value="1"/>
</dbReference>
<protein>
    <submittedName>
        <fullName evidence="4">Dynein heavy chain</fullName>
    </submittedName>
</protein>
<dbReference type="EMBL" id="MIGC01007249">
    <property type="protein sequence ID" value="PHJ15819.1"/>
    <property type="molecule type" value="Genomic_DNA"/>
</dbReference>
<dbReference type="GO" id="GO:0045505">
    <property type="term" value="F:dynein intermediate chain binding"/>
    <property type="evidence" value="ECO:0007669"/>
    <property type="project" value="InterPro"/>
</dbReference>
<comment type="caution">
    <text evidence="4">The sequence shown here is derived from an EMBL/GenBank/DDBJ whole genome shotgun (WGS) entry which is preliminary data.</text>
</comment>
<keyword evidence="5" id="KW-1185">Reference proteome</keyword>
<name>A0A2C6KFD1_9APIC</name>
<sequence>MADLLSADSLPPFIDDLSNLDACFVLWKDNWRSLTVDDLFLNSLQSAKLSLPAQDVFNTKELRSLLSDVLKALTSDLSPRQIARLLLNFWDVYKRKRLAYASQVSHLQRGLTRLGEVSDAVRKLQEEKERSQKTVQEKQEQAEATLQEVARAMVEAEERRKHSQALEAEAQKEENEQVKNSSQIEAELAKIDPEVAEAKKALGAITSQQISEIRSLKVPPEPVRDVLGALLRLLGQSDCSWNAMKRFLGERGSVARLLNFNAAALPQAVRQEVEAMVEAKRTSFEPGSIRRVSVAAAPFAAWTLASLKFSRVIERLAPIRERSDAARASLQTTRDKLQQCRQELAETDGRIAAMKEEFARCTQEAEQLKAGLDATASLIARASMLADRLSEEKERWAAQLGAQESQQELCIPQCMLAAAFLTCLCAEDEDRRREFLRRIHR</sequence>
<proteinExistence type="predicted"/>
<evidence type="ECO:0000313" key="4">
    <source>
        <dbReference type="EMBL" id="PHJ15819.1"/>
    </source>
</evidence>
<dbReference type="InterPro" id="IPR024743">
    <property type="entry name" value="Dynein_HC_stalk"/>
</dbReference>
<evidence type="ECO:0000256" key="2">
    <source>
        <dbReference type="SAM" id="MobiDB-lite"/>
    </source>
</evidence>
<dbReference type="GO" id="GO:0030286">
    <property type="term" value="C:dynein complex"/>
    <property type="evidence" value="ECO:0007669"/>
    <property type="project" value="InterPro"/>
</dbReference>
<gene>
    <name evidence="4" type="ORF">CSUI_010369</name>
</gene>
<dbReference type="Pfam" id="PF12777">
    <property type="entry name" value="MT"/>
    <property type="match status" value="1"/>
</dbReference>
<dbReference type="GO" id="GO:0007018">
    <property type="term" value="P:microtubule-based movement"/>
    <property type="evidence" value="ECO:0007669"/>
    <property type="project" value="InterPro"/>
</dbReference>
<evidence type="ECO:0000256" key="1">
    <source>
        <dbReference type="SAM" id="Coils"/>
    </source>
</evidence>
<dbReference type="InterPro" id="IPR026983">
    <property type="entry name" value="DHC"/>
</dbReference>